<dbReference type="Gene3D" id="3.30.450.20">
    <property type="entry name" value="PAS domain"/>
    <property type="match status" value="1"/>
</dbReference>
<name>A0ABV1JGR9_9ACTN</name>
<dbReference type="PRINTS" id="PR00344">
    <property type="entry name" value="BCTRLSENSOR"/>
</dbReference>
<dbReference type="InterPro" id="IPR003661">
    <property type="entry name" value="HisK_dim/P_dom"/>
</dbReference>
<comment type="subcellular location">
    <subcellularLocation>
        <location evidence="2">Cell membrane</location>
    </subcellularLocation>
</comment>
<evidence type="ECO:0000256" key="9">
    <source>
        <dbReference type="SAM" id="Phobius"/>
    </source>
</evidence>
<keyword evidence="12" id="KW-0547">Nucleotide-binding</keyword>
<dbReference type="SUPFAM" id="SSF47384">
    <property type="entry name" value="Homodimeric domain of signal transducing histidine kinase"/>
    <property type="match status" value="1"/>
</dbReference>
<evidence type="ECO:0000256" key="5">
    <source>
        <dbReference type="ARBA" id="ARBA00022679"/>
    </source>
</evidence>
<dbReference type="EC" id="2.7.13.3" evidence="3"/>
<keyword evidence="9" id="KW-0472">Membrane</keyword>
<evidence type="ECO:0000256" key="2">
    <source>
        <dbReference type="ARBA" id="ARBA00004236"/>
    </source>
</evidence>
<keyword evidence="4 8" id="KW-0597">Phosphoprotein</keyword>
<dbReference type="InterPro" id="IPR005467">
    <property type="entry name" value="His_kinase_dom"/>
</dbReference>
<dbReference type="SUPFAM" id="SSF55874">
    <property type="entry name" value="ATPase domain of HSP90 chaperone/DNA topoisomerase II/histidine kinase"/>
    <property type="match status" value="1"/>
</dbReference>
<dbReference type="SMART" id="SM00448">
    <property type="entry name" value="REC"/>
    <property type="match status" value="1"/>
</dbReference>
<feature type="domain" description="Histidine kinase" evidence="10">
    <location>
        <begin position="344"/>
        <end position="565"/>
    </location>
</feature>
<dbReference type="Proteomes" id="UP001487305">
    <property type="component" value="Unassembled WGS sequence"/>
</dbReference>
<feature type="transmembrane region" description="Helical" evidence="9">
    <location>
        <begin position="304"/>
        <end position="322"/>
    </location>
</feature>
<dbReference type="InterPro" id="IPR036890">
    <property type="entry name" value="HATPase_C_sf"/>
</dbReference>
<keyword evidence="9" id="KW-0812">Transmembrane</keyword>
<dbReference type="InterPro" id="IPR011006">
    <property type="entry name" value="CheY-like_superfamily"/>
</dbReference>
<evidence type="ECO:0000259" key="10">
    <source>
        <dbReference type="PROSITE" id="PS50109"/>
    </source>
</evidence>
<keyword evidence="7" id="KW-0902">Two-component regulatory system</keyword>
<evidence type="ECO:0000256" key="3">
    <source>
        <dbReference type="ARBA" id="ARBA00012438"/>
    </source>
</evidence>
<dbReference type="PROSITE" id="PS50110">
    <property type="entry name" value="RESPONSE_REGULATORY"/>
    <property type="match status" value="1"/>
</dbReference>
<dbReference type="CDD" id="cd16922">
    <property type="entry name" value="HATPase_EvgS-ArcB-TorS-like"/>
    <property type="match status" value="1"/>
</dbReference>
<comment type="caution">
    <text evidence="12">The sequence shown here is derived from an EMBL/GenBank/DDBJ whole genome shotgun (WGS) entry which is preliminary data.</text>
</comment>
<dbReference type="PROSITE" id="PS50109">
    <property type="entry name" value="HIS_KIN"/>
    <property type="match status" value="1"/>
</dbReference>
<dbReference type="Pfam" id="PF02518">
    <property type="entry name" value="HATPase_c"/>
    <property type="match status" value="1"/>
</dbReference>
<evidence type="ECO:0000313" key="12">
    <source>
        <dbReference type="EMBL" id="MEQ3363516.1"/>
    </source>
</evidence>
<keyword evidence="6" id="KW-0418">Kinase</keyword>
<dbReference type="Gene3D" id="1.10.287.130">
    <property type="match status" value="1"/>
</dbReference>
<dbReference type="CDD" id="cd17546">
    <property type="entry name" value="REC_hyHK_CKI1_RcsC-like"/>
    <property type="match status" value="1"/>
</dbReference>
<reference evidence="12 13" key="1">
    <citation type="submission" date="2024-04" db="EMBL/GenBank/DDBJ databases">
        <title>Human intestinal bacterial collection.</title>
        <authorList>
            <person name="Pauvert C."/>
            <person name="Hitch T.C.A."/>
            <person name="Clavel T."/>
        </authorList>
    </citation>
    <scope>NUCLEOTIDE SEQUENCE [LARGE SCALE GENOMIC DNA]</scope>
    <source>
        <strain evidence="12 13">CLA-KB-H42</strain>
    </source>
</reference>
<dbReference type="SMART" id="SM00387">
    <property type="entry name" value="HATPase_c"/>
    <property type="match status" value="1"/>
</dbReference>
<dbReference type="SUPFAM" id="SSF52172">
    <property type="entry name" value="CheY-like"/>
    <property type="match status" value="1"/>
</dbReference>
<proteinExistence type="predicted"/>
<keyword evidence="5" id="KW-0808">Transferase</keyword>
<dbReference type="EMBL" id="JBBNOP010000009">
    <property type="protein sequence ID" value="MEQ3363516.1"/>
    <property type="molecule type" value="Genomic_DNA"/>
</dbReference>
<evidence type="ECO:0000256" key="4">
    <source>
        <dbReference type="ARBA" id="ARBA00022553"/>
    </source>
</evidence>
<evidence type="ECO:0000256" key="7">
    <source>
        <dbReference type="ARBA" id="ARBA00023012"/>
    </source>
</evidence>
<organism evidence="12 13">
    <name type="scientific">Raoultibacter massiliensis</name>
    <dbReference type="NCBI Taxonomy" id="1852371"/>
    <lineage>
        <taxon>Bacteria</taxon>
        <taxon>Bacillati</taxon>
        <taxon>Actinomycetota</taxon>
        <taxon>Coriobacteriia</taxon>
        <taxon>Eggerthellales</taxon>
        <taxon>Eggerthellaceae</taxon>
        <taxon>Raoultibacter</taxon>
    </lineage>
</organism>
<feature type="domain" description="Response regulatory" evidence="11">
    <location>
        <begin position="588"/>
        <end position="709"/>
    </location>
</feature>
<dbReference type="InterPro" id="IPR003594">
    <property type="entry name" value="HATPase_dom"/>
</dbReference>
<evidence type="ECO:0000256" key="6">
    <source>
        <dbReference type="ARBA" id="ARBA00022777"/>
    </source>
</evidence>
<feature type="modified residue" description="4-aspartylphosphate" evidence="8">
    <location>
        <position position="640"/>
    </location>
</feature>
<keyword evidence="9" id="KW-1133">Transmembrane helix</keyword>
<evidence type="ECO:0000313" key="13">
    <source>
        <dbReference type="Proteomes" id="UP001487305"/>
    </source>
</evidence>
<dbReference type="Gene3D" id="3.40.50.2300">
    <property type="match status" value="1"/>
</dbReference>
<keyword evidence="13" id="KW-1185">Reference proteome</keyword>
<dbReference type="SMART" id="SM00388">
    <property type="entry name" value="HisKA"/>
    <property type="match status" value="1"/>
</dbReference>
<evidence type="ECO:0000259" key="11">
    <source>
        <dbReference type="PROSITE" id="PS50110"/>
    </source>
</evidence>
<dbReference type="CDD" id="cd00082">
    <property type="entry name" value="HisKA"/>
    <property type="match status" value="1"/>
</dbReference>
<dbReference type="InterPro" id="IPR036097">
    <property type="entry name" value="HisK_dim/P_sf"/>
</dbReference>
<comment type="catalytic activity">
    <reaction evidence="1">
        <text>ATP + protein L-histidine = ADP + protein N-phospho-L-histidine.</text>
        <dbReference type="EC" id="2.7.13.3"/>
    </reaction>
</comment>
<gene>
    <name evidence="12" type="ORF">AAA083_11090</name>
</gene>
<dbReference type="Pfam" id="PF00512">
    <property type="entry name" value="HisKA"/>
    <property type="match status" value="1"/>
</dbReference>
<dbReference type="Gene3D" id="3.30.565.10">
    <property type="entry name" value="Histidine kinase-like ATPase, C-terminal domain"/>
    <property type="match status" value="1"/>
</dbReference>
<dbReference type="InterPro" id="IPR001789">
    <property type="entry name" value="Sig_transdc_resp-reg_receiver"/>
</dbReference>
<dbReference type="GO" id="GO:0005524">
    <property type="term" value="F:ATP binding"/>
    <property type="evidence" value="ECO:0007669"/>
    <property type="project" value="UniProtKB-KW"/>
</dbReference>
<evidence type="ECO:0000256" key="1">
    <source>
        <dbReference type="ARBA" id="ARBA00000085"/>
    </source>
</evidence>
<dbReference type="PANTHER" id="PTHR43047:SF69">
    <property type="entry name" value="HISTIDINE KINASE CONTAINING CHEY-HOMOLOGOUS RECEIVER DOMAIN-RELATED"/>
    <property type="match status" value="1"/>
</dbReference>
<evidence type="ECO:0000256" key="8">
    <source>
        <dbReference type="PROSITE-ProRule" id="PRU00169"/>
    </source>
</evidence>
<dbReference type="InterPro" id="IPR004358">
    <property type="entry name" value="Sig_transdc_His_kin-like_C"/>
</dbReference>
<protein>
    <recommendedName>
        <fullName evidence="3">histidine kinase</fullName>
        <ecNumber evidence="3">2.7.13.3</ecNumber>
    </recommendedName>
</protein>
<dbReference type="Pfam" id="PF00072">
    <property type="entry name" value="Response_reg"/>
    <property type="match status" value="1"/>
</dbReference>
<accession>A0ABV1JGR9</accession>
<feature type="transmembrane region" description="Helical" evidence="9">
    <location>
        <begin position="20"/>
        <end position="40"/>
    </location>
</feature>
<sequence>MSDQESPRPARRFARFPKVASYAVVGVLAVSLMIGGYWLYRQSVTQAVNATTTSFMSQIADHDAQSIYNQIDHQWSSLESLVDRLLTTREDDLGELSYQLSVESQTSSFTKLYLVAADGAVHDSALLTTELDKKSWADVYRSTETRSVMRYDLNEPELWGEFVMYTVKLEKPMMCEGELIEGIVGLSPVQDMEEGLRFESFDGRGVAIVVQSSGDVVTASEYYRSDDGENFFDQLEGATFVSGSYDGMRASIEGGKDAVIEYEADDGRYYASIMPIRDSDWYLAVKVNSSVASDQVNELLSRSLVFFAVMGGLVAAVAVVIVRSVRDARVARASEQAKSTFLANMSHEIRTPLNGLVGLQYLMRQNIDDRERLVEYLDQADASATFLKSIITDVLDMSKIESGQMGLYAKPFELPSLMCDIESMMMPQMKTRSLNFVIDAAGVFAPDVVGDEMRIKQIIVNLLGNSVKFTSEGGDVTLSVSQRAGGSGAPITEFRVSDTGCGMSADFLSRIWEPFEQEQRAASQNGTGLGTALSKILAEAMGGTIDVESTEGVGTTFTVSLPLPVSDEEPPVSASEEAVPADTLEGRHVLVAEDNAVNRMIIVDILTDEGCEVVEANDGRAALDAFKASEEGAFDVVLMDLQMPEMNGYEAAAAIRALSRGDAKSVPIIALTANAFREDVARALDHGMNDVVTKPLDVSLLLEKLKALGSN</sequence>
<keyword evidence="12" id="KW-0067">ATP-binding</keyword>
<dbReference type="RefSeq" id="WP_349227707.1">
    <property type="nucleotide sequence ID" value="NZ_JBBNOP010000009.1"/>
</dbReference>
<dbReference type="PANTHER" id="PTHR43047">
    <property type="entry name" value="TWO-COMPONENT HISTIDINE PROTEIN KINASE"/>
    <property type="match status" value="1"/>
</dbReference>